<keyword evidence="1 2" id="KW-0732">Signal</keyword>
<dbReference type="PANTHER" id="PTHR35936:SF17">
    <property type="entry name" value="ARGININE-BINDING EXTRACELLULAR PROTEIN ARTP"/>
    <property type="match status" value="1"/>
</dbReference>
<dbReference type="SUPFAM" id="SSF53850">
    <property type="entry name" value="Periplasmic binding protein-like II"/>
    <property type="match status" value="1"/>
</dbReference>
<sequence length="267" mass="30371">MHRLLRLAPLLLASLIAIFAAPLQAFAADRLERIAADGTLRVCIWPDYYGISFRNPKTGQLSGIDVDNARNLARQLGVRTQFVDSSFATLIDDIEADRCDIAMFAIGITPAREAHLRFTRPYLASDIYAITTRTNPRINDWEDIDKPGIAVAVAKGTLHEPVMKEKLQQAELRVLETPHAREYEVQSGRADVFMTDFPYSRRMLDNSDWARLVSPPSLYHSTRYAWAMAPGDDAFFQYVERFLAAMKRDGRLMTNAVRHRLEPIVFR</sequence>
<dbReference type="Proteomes" id="UP000187526">
    <property type="component" value="Unassembled WGS sequence"/>
</dbReference>
<keyword evidence="5" id="KW-1185">Reference proteome</keyword>
<gene>
    <name evidence="4" type="ORF">BJN45_14015</name>
</gene>
<evidence type="ECO:0000313" key="4">
    <source>
        <dbReference type="EMBL" id="OMG52640.1"/>
    </source>
</evidence>
<proteinExistence type="predicted"/>
<protein>
    <submittedName>
        <fullName evidence="4">Amino acid ABC transporter substrate-binding protein</fullName>
    </submittedName>
</protein>
<dbReference type="Gene3D" id="3.40.190.10">
    <property type="entry name" value="Periplasmic binding protein-like II"/>
    <property type="match status" value="2"/>
</dbReference>
<dbReference type="InterPro" id="IPR001638">
    <property type="entry name" value="Solute-binding_3/MltF_N"/>
</dbReference>
<dbReference type="STRING" id="418702.BJN45_14015"/>
<feature type="signal peptide" evidence="2">
    <location>
        <begin position="1"/>
        <end position="27"/>
    </location>
</feature>
<dbReference type="Pfam" id="PF00497">
    <property type="entry name" value="SBP_bac_3"/>
    <property type="match status" value="1"/>
</dbReference>
<name>A0A1R1I202_9RHOO</name>
<evidence type="ECO:0000256" key="1">
    <source>
        <dbReference type="ARBA" id="ARBA00022729"/>
    </source>
</evidence>
<reference evidence="4 5" key="1">
    <citation type="submission" date="2016-10" db="EMBL/GenBank/DDBJ databases">
        <title>Alkaliphiles isolated from bioreactors.</title>
        <authorList>
            <person name="Salah Z."/>
            <person name="Rout S.P."/>
            <person name="Humphreys P.N."/>
        </authorList>
    </citation>
    <scope>NUCLEOTIDE SEQUENCE [LARGE SCALE GENOMIC DNA]</scope>
    <source>
        <strain evidence="4 5">ZS02</strain>
    </source>
</reference>
<dbReference type="OrthoDB" id="8994218at2"/>
<evidence type="ECO:0000259" key="3">
    <source>
        <dbReference type="SMART" id="SM00062"/>
    </source>
</evidence>
<dbReference type="AlphaFoldDB" id="A0A1R1I202"/>
<feature type="chain" id="PRO_5013045513" evidence="2">
    <location>
        <begin position="28"/>
        <end position="267"/>
    </location>
</feature>
<organism evidence="4 5">
    <name type="scientific">Azonexus hydrophilus</name>
    <dbReference type="NCBI Taxonomy" id="418702"/>
    <lineage>
        <taxon>Bacteria</taxon>
        <taxon>Pseudomonadati</taxon>
        <taxon>Pseudomonadota</taxon>
        <taxon>Betaproteobacteria</taxon>
        <taxon>Rhodocyclales</taxon>
        <taxon>Azonexaceae</taxon>
        <taxon>Azonexus</taxon>
    </lineage>
</organism>
<evidence type="ECO:0000313" key="5">
    <source>
        <dbReference type="Proteomes" id="UP000187526"/>
    </source>
</evidence>
<evidence type="ECO:0000256" key="2">
    <source>
        <dbReference type="SAM" id="SignalP"/>
    </source>
</evidence>
<dbReference type="PANTHER" id="PTHR35936">
    <property type="entry name" value="MEMBRANE-BOUND LYTIC MUREIN TRANSGLYCOSYLASE F"/>
    <property type="match status" value="1"/>
</dbReference>
<dbReference type="RefSeq" id="WP_076096747.1">
    <property type="nucleotide sequence ID" value="NZ_MTHD01000005.1"/>
</dbReference>
<accession>A0A1R1I202</accession>
<dbReference type="EMBL" id="MTHD01000005">
    <property type="protein sequence ID" value="OMG52640.1"/>
    <property type="molecule type" value="Genomic_DNA"/>
</dbReference>
<dbReference type="CDD" id="cd13530">
    <property type="entry name" value="PBP2_peptides_like"/>
    <property type="match status" value="1"/>
</dbReference>
<feature type="domain" description="Solute-binding protein family 3/N-terminal" evidence="3">
    <location>
        <begin position="39"/>
        <end position="263"/>
    </location>
</feature>
<dbReference type="SMART" id="SM00062">
    <property type="entry name" value="PBPb"/>
    <property type="match status" value="1"/>
</dbReference>
<comment type="caution">
    <text evidence="4">The sequence shown here is derived from an EMBL/GenBank/DDBJ whole genome shotgun (WGS) entry which is preliminary data.</text>
</comment>